<dbReference type="AlphaFoldDB" id="A0A0F7VQ69"/>
<keyword evidence="1" id="KW-0812">Transmembrane</keyword>
<evidence type="ECO:0000313" key="4">
    <source>
        <dbReference type="Proteomes" id="UP000035016"/>
    </source>
</evidence>
<gene>
    <name evidence="2" type="primary">sle_12710</name>
    <name evidence="3" type="ORF">ACH49_12225</name>
</gene>
<dbReference type="EMBL" id="LFEH01000035">
    <property type="protein sequence ID" value="KMS79277.1"/>
    <property type="molecule type" value="Genomic_DNA"/>
</dbReference>
<name>A0A0F7VQ69_STRLW</name>
<keyword evidence="5" id="KW-1185">Reference proteome</keyword>
<dbReference type="RefSeq" id="WP_029385302.1">
    <property type="nucleotide sequence ID" value="NZ_AZSD01000286.1"/>
</dbReference>
<dbReference type="EMBL" id="LN831790">
    <property type="protein sequence ID" value="CQR60733.1"/>
    <property type="molecule type" value="Genomic_DNA"/>
</dbReference>
<sequence>MVPLLLVLLLALILFGAGFAVKVLWWIALAVLVLWLLGFVARGTSASGGRGRWYRW</sequence>
<dbReference type="KEGG" id="sle:sle_12710"/>
<evidence type="ECO:0000313" key="5">
    <source>
        <dbReference type="Proteomes" id="UP000037274"/>
    </source>
</evidence>
<evidence type="ECO:0000256" key="1">
    <source>
        <dbReference type="SAM" id="Phobius"/>
    </source>
</evidence>
<proteinExistence type="predicted"/>
<dbReference type="Proteomes" id="UP000037274">
    <property type="component" value="Unassembled WGS sequence"/>
</dbReference>
<organism evidence="2 4">
    <name type="scientific">Streptomyces leeuwenhoekii</name>
    <dbReference type="NCBI Taxonomy" id="1437453"/>
    <lineage>
        <taxon>Bacteria</taxon>
        <taxon>Bacillati</taxon>
        <taxon>Actinomycetota</taxon>
        <taxon>Actinomycetes</taxon>
        <taxon>Kitasatosporales</taxon>
        <taxon>Streptomycetaceae</taxon>
        <taxon>Streptomyces</taxon>
    </lineage>
</organism>
<feature type="transmembrane region" description="Helical" evidence="1">
    <location>
        <begin position="30"/>
        <end position="49"/>
    </location>
</feature>
<reference evidence="2 4" key="1">
    <citation type="submission" date="2015-02" db="EMBL/GenBank/DDBJ databases">
        <authorList>
            <person name="Gomez-Escribano P.J."/>
        </authorList>
    </citation>
    <scope>NUCLEOTIDE SEQUENCE [LARGE SCALE GENOMIC DNA]</scope>
    <source>
        <strain evidence="2">C34</strain>
        <strain evidence="4">C34 (DSM 42122 / NRRL B-24963)</strain>
    </source>
</reference>
<keyword evidence="1" id="KW-0472">Membrane</keyword>
<evidence type="ECO:0000313" key="2">
    <source>
        <dbReference type="EMBL" id="CQR60733.1"/>
    </source>
</evidence>
<keyword evidence="1" id="KW-1133">Transmembrane helix</keyword>
<dbReference type="Proteomes" id="UP000035016">
    <property type="component" value="Chromosome Chromosome"/>
</dbReference>
<dbReference type="PATRIC" id="fig|1437453.5.peg.3670"/>
<evidence type="ECO:0000313" key="3">
    <source>
        <dbReference type="EMBL" id="KMS79277.1"/>
    </source>
</evidence>
<accession>A0A0F7VQ69</accession>
<reference evidence="3 5" key="2">
    <citation type="submission" date="2015-06" db="EMBL/GenBank/DDBJ databases">
        <title>Draft genome sequence of Streptomyces leeuwenhoekii C58, which produces the novel lasso peptide, chaxapeptin.</title>
        <authorList>
            <person name="Yi Y."/>
            <person name="Hai D."/>
            <person name="Jaspars M."/>
            <person name="Sheng H."/>
            <person name="Rateb M.E."/>
            <person name="Bull A."/>
            <person name="Goodfellow M."/>
            <person name="Asenjo J.A."/>
            <person name="Ebel R."/>
        </authorList>
    </citation>
    <scope>NUCLEOTIDE SEQUENCE [LARGE SCALE GENOMIC DNA]</scope>
    <source>
        <strain evidence="3 5">C58</strain>
    </source>
</reference>
<protein>
    <submittedName>
        <fullName evidence="3">Hydrophobic protein</fullName>
    </submittedName>
</protein>